<dbReference type="PANTHER" id="PTHR31001:SF85">
    <property type="entry name" value="ZN(II)2CYS6 TRANSCRIPTION FACTOR (EUROFUNG)"/>
    <property type="match status" value="1"/>
</dbReference>
<gene>
    <name evidence="6" type="ORF">EI97DRAFT_19444</name>
</gene>
<keyword evidence="7" id="KW-1185">Reference proteome</keyword>
<reference evidence="6" key="1">
    <citation type="journal article" date="2020" name="Stud. Mycol.">
        <title>101 Dothideomycetes genomes: a test case for predicting lifestyles and emergence of pathogens.</title>
        <authorList>
            <person name="Haridas S."/>
            <person name="Albert R."/>
            <person name="Binder M."/>
            <person name="Bloem J."/>
            <person name="Labutti K."/>
            <person name="Salamov A."/>
            <person name="Andreopoulos B."/>
            <person name="Baker S."/>
            <person name="Barry K."/>
            <person name="Bills G."/>
            <person name="Bluhm B."/>
            <person name="Cannon C."/>
            <person name="Castanera R."/>
            <person name="Culley D."/>
            <person name="Daum C."/>
            <person name="Ezra D."/>
            <person name="Gonzalez J."/>
            <person name="Henrissat B."/>
            <person name="Kuo A."/>
            <person name="Liang C."/>
            <person name="Lipzen A."/>
            <person name="Lutzoni F."/>
            <person name="Magnuson J."/>
            <person name="Mondo S."/>
            <person name="Nolan M."/>
            <person name="Ohm R."/>
            <person name="Pangilinan J."/>
            <person name="Park H.-J."/>
            <person name="Ramirez L."/>
            <person name="Alfaro M."/>
            <person name="Sun H."/>
            <person name="Tritt A."/>
            <person name="Yoshinaga Y."/>
            <person name="Zwiers L.-H."/>
            <person name="Turgeon B."/>
            <person name="Goodwin S."/>
            <person name="Spatafora J."/>
            <person name="Crous P."/>
            <person name="Grigoriev I."/>
        </authorList>
    </citation>
    <scope>NUCLEOTIDE SEQUENCE</scope>
    <source>
        <strain evidence="6">CBS 379.55</strain>
    </source>
</reference>
<sequence length="730" mass="81729">MASRLDAPTITRRRSVLACARCRARRVKCDRAQPTCSNCKKAGALCQPAQQRYSPSVTSRAGTDKSEDYTRLSRLEEKVARLSREVDSTSPSRAQSRTSSLEKEDFRAEALRGNIISGPKPIYFSPISWGTFAEELNHAQNTHEEVPVQRGGFSYGQNPRMSLPDESLHEILLDVFRKRVDPLVRVLHLPTFLDQYRAFKQTMYQRDEISAQSLPSTYYPVNVLAPQQGECVNIPPTASPHQRSTSKPEALKLPSEAFVGLLYSVYYAAVVTLIEDPNQVEIGHGVDIFNLAATLKREVQERVMRIGTDTPRSSLQLLQGMVLVMALEPEPFDVQAQSLQLSVAISRARELGLHRDGSKFALGPIEIEVRRRIWAHLCILDTRYAEQLGCEPKIMSDSYDTCLPLSIDDMDLTDIEAQESERGSEMYKSHEEIESGQRRQSPFSLMTLTLISAEASRLLSHILTVRYQSQDAIANAPAAHVPHNGPRAHMGRLRCIDQFEQKYQTVYGLGRMDSSHPLQLLTSECAGLSVARASFLSRTMSWKEEYASMSAHRRDMETSDIATRTLDLIRRYTNTPFGWYTKHFRDPYSTTFLALNLARGVHVKEEKKRLACSVLTQLFPLDSTGRFLEHGLHRSRFGKLLLEATWSRQAHTTTQNFNPHAVMADNSHTSSVFPSSMSADMSILGLPACTAGSEHLQAAPSMYGNINAMMDDSLWASAVPGTGSSHSSWV</sequence>
<dbReference type="GO" id="GO:0006351">
    <property type="term" value="P:DNA-templated transcription"/>
    <property type="evidence" value="ECO:0007669"/>
    <property type="project" value="InterPro"/>
</dbReference>
<accession>A0A6A6JWS8</accession>
<dbReference type="InterPro" id="IPR050613">
    <property type="entry name" value="Sec_Metabolite_Reg"/>
</dbReference>
<evidence type="ECO:0000259" key="5">
    <source>
        <dbReference type="PROSITE" id="PS50048"/>
    </source>
</evidence>
<organism evidence="6 7">
    <name type="scientific">Westerdykella ornata</name>
    <dbReference type="NCBI Taxonomy" id="318751"/>
    <lineage>
        <taxon>Eukaryota</taxon>
        <taxon>Fungi</taxon>
        <taxon>Dikarya</taxon>
        <taxon>Ascomycota</taxon>
        <taxon>Pezizomycotina</taxon>
        <taxon>Dothideomycetes</taxon>
        <taxon>Pleosporomycetidae</taxon>
        <taxon>Pleosporales</taxon>
        <taxon>Sporormiaceae</taxon>
        <taxon>Westerdykella</taxon>
    </lineage>
</organism>
<evidence type="ECO:0000256" key="3">
    <source>
        <dbReference type="ARBA" id="ARBA00023242"/>
    </source>
</evidence>
<dbReference type="PROSITE" id="PS50048">
    <property type="entry name" value="ZN2_CY6_FUNGAL_2"/>
    <property type="match status" value="1"/>
</dbReference>
<proteinExistence type="predicted"/>
<dbReference type="InterPro" id="IPR001138">
    <property type="entry name" value="Zn2Cys6_DnaBD"/>
</dbReference>
<dbReference type="Proteomes" id="UP000800097">
    <property type="component" value="Unassembled WGS sequence"/>
</dbReference>
<dbReference type="GO" id="GO:0000981">
    <property type="term" value="F:DNA-binding transcription factor activity, RNA polymerase II-specific"/>
    <property type="evidence" value="ECO:0007669"/>
    <property type="project" value="InterPro"/>
</dbReference>
<evidence type="ECO:0000313" key="6">
    <source>
        <dbReference type="EMBL" id="KAF2281062.1"/>
    </source>
</evidence>
<dbReference type="CDD" id="cd12148">
    <property type="entry name" value="fungal_TF_MHR"/>
    <property type="match status" value="1"/>
</dbReference>
<dbReference type="GeneID" id="54546800"/>
<name>A0A6A6JWS8_WESOR</name>
<evidence type="ECO:0000256" key="1">
    <source>
        <dbReference type="ARBA" id="ARBA00004123"/>
    </source>
</evidence>
<dbReference type="PANTHER" id="PTHR31001">
    <property type="entry name" value="UNCHARACTERIZED TRANSCRIPTIONAL REGULATORY PROTEIN"/>
    <property type="match status" value="1"/>
</dbReference>
<dbReference type="Pfam" id="PF04082">
    <property type="entry name" value="Fungal_trans"/>
    <property type="match status" value="1"/>
</dbReference>
<evidence type="ECO:0000256" key="4">
    <source>
        <dbReference type="SAM" id="MobiDB-lite"/>
    </source>
</evidence>
<feature type="region of interest" description="Disordered" evidence="4">
    <location>
        <begin position="50"/>
        <end position="69"/>
    </location>
</feature>
<dbReference type="PROSITE" id="PS00463">
    <property type="entry name" value="ZN2_CY6_FUNGAL_1"/>
    <property type="match status" value="1"/>
</dbReference>
<comment type="subcellular location">
    <subcellularLocation>
        <location evidence="1">Nucleus</location>
    </subcellularLocation>
</comment>
<feature type="compositionally biased region" description="Polar residues" evidence="4">
    <location>
        <begin position="50"/>
        <end position="61"/>
    </location>
</feature>
<dbReference type="SMART" id="SM00066">
    <property type="entry name" value="GAL4"/>
    <property type="match status" value="1"/>
</dbReference>
<feature type="domain" description="Zn(2)-C6 fungal-type" evidence="5">
    <location>
        <begin position="18"/>
        <end position="46"/>
    </location>
</feature>
<dbReference type="GO" id="GO:0003677">
    <property type="term" value="F:DNA binding"/>
    <property type="evidence" value="ECO:0007669"/>
    <property type="project" value="InterPro"/>
</dbReference>
<dbReference type="GO" id="GO:0008270">
    <property type="term" value="F:zinc ion binding"/>
    <property type="evidence" value="ECO:0007669"/>
    <property type="project" value="InterPro"/>
</dbReference>
<keyword evidence="3" id="KW-0539">Nucleus</keyword>
<dbReference type="Gene3D" id="4.10.240.10">
    <property type="entry name" value="Zn(2)-C6 fungal-type DNA-binding domain"/>
    <property type="match status" value="1"/>
</dbReference>
<dbReference type="OrthoDB" id="435881at2759"/>
<feature type="compositionally biased region" description="Polar residues" evidence="4">
    <location>
        <begin position="88"/>
        <end position="99"/>
    </location>
</feature>
<dbReference type="RefSeq" id="XP_033658599.1">
    <property type="nucleotide sequence ID" value="XM_033793625.1"/>
</dbReference>
<keyword evidence="2" id="KW-0479">Metal-binding</keyword>
<dbReference type="EMBL" id="ML986484">
    <property type="protein sequence ID" value="KAF2281062.1"/>
    <property type="molecule type" value="Genomic_DNA"/>
</dbReference>
<evidence type="ECO:0000313" key="7">
    <source>
        <dbReference type="Proteomes" id="UP000800097"/>
    </source>
</evidence>
<feature type="region of interest" description="Disordered" evidence="4">
    <location>
        <begin position="81"/>
        <end position="103"/>
    </location>
</feature>
<evidence type="ECO:0000256" key="2">
    <source>
        <dbReference type="ARBA" id="ARBA00022723"/>
    </source>
</evidence>
<dbReference type="AlphaFoldDB" id="A0A6A6JWS8"/>
<dbReference type="Pfam" id="PF00172">
    <property type="entry name" value="Zn_clus"/>
    <property type="match status" value="1"/>
</dbReference>
<dbReference type="SMART" id="SM00906">
    <property type="entry name" value="Fungal_trans"/>
    <property type="match status" value="1"/>
</dbReference>
<dbReference type="InterPro" id="IPR036864">
    <property type="entry name" value="Zn2-C6_fun-type_DNA-bd_sf"/>
</dbReference>
<dbReference type="CDD" id="cd00067">
    <property type="entry name" value="GAL4"/>
    <property type="match status" value="1"/>
</dbReference>
<dbReference type="SUPFAM" id="SSF57701">
    <property type="entry name" value="Zn2/Cys6 DNA-binding domain"/>
    <property type="match status" value="1"/>
</dbReference>
<dbReference type="GO" id="GO:0005634">
    <property type="term" value="C:nucleus"/>
    <property type="evidence" value="ECO:0007669"/>
    <property type="project" value="UniProtKB-SubCell"/>
</dbReference>
<protein>
    <recommendedName>
        <fullName evidence="5">Zn(2)-C6 fungal-type domain-containing protein</fullName>
    </recommendedName>
</protein>
<dbReference type="InterPro" id="IPR007219">
    <property type="entry name" value="XnlR_reg_dom"/>
</dbReference>